<organism evidence="1 2">
    <name type="scientific">Planococcus lenghuensis</name>
    <dbReference type="NCBI Taxonomy" id="2213202"/>
    <lineage>
        <taxon>Bacteria</taxon>
        <taxon>Bacillati</taxon>
        <taxon>Bacillota</taxon>
        <taxon>Bacilli</taxon>
        <taxon>Bacillales</taxon>
        <taxon>Caryophanaceae</taxon>
        <taxon>Planococcus</taxon>
    </lineage>
</organism>
<dbReference type="AlphaFoldDB" id="A0A1Q2L094"/>
<proteinExistence type="predicted"/>
<reference evidence="1 2" key="1">
    <citation type="submission" date="2017-02" db="EMBL/GenBank/DDBJ databases">
        <title>The complete genomic sequence of a novel cold adapted crude oil-degrading bacterium Planococcus qaidamina Y42.</title>
        <authorList>
            <person name="Yang R."/>
        </authorList>
    </citation>
    <scope>NUCLEOTIDE SEQUENCE [LARGE SCALE GENOMIC DNA]</scope>
    <source>
        <strain evidence="1 2">Y42</strain>
    </source>
</reference>
<keyword evidence="2" id="KW-1185">Reference proteome</keyword>
<dbReference type="KEGG" id="pmar:B0X71_12720"/>
<evidence type="ECO:0000313" key="2">
    <source>
        <dbReference type="Proteomes" id="UP000188184"/>
    </source>
</evidence>
<evidence type="ECO:0000313" key="1">
    <source>
        <dbReference type="EMBL" id="AQQ53868.1"/>
    </source>
</evidence>
<accession>A0A1Q2L094</accession>
<sequence length="92" mass="10641">MNCRRGILLLNTATFSFPPFVAGPTDGLAFFYGLRSKSVHPFLTSAVEPNDFPRAYRKAVSSFMKNRFFHRCLLFEMNVQRRFGKMEVNREG</sequence>
<dbReference type="EMBL" id="CP019640">
    <property type="protein sequence ID" value="AQQ53868.1"/>
    <property type="molecule type" value="Genomic_DNA"/>
</dbReference>
<protein>
    <submittedName>
        <fullName evidence="1">Uncharacterized protein</fullName>
    </submittedName>
</protein>
<dbReference type="Proteomes" id="UP000188184">
    <property type="component" value="Chromosome"/>
</dbReference>
<gene>
    <name evidence="1" type="ORF">B0X71_12720</name>
</gene>
<name>A0A1Q2L094_9BACL</name>